<feature type="transmembrane region" description="Helical" evidence="1">
    <location>
        <begin position="98"/>
        <end position="116"/>
    </location>
</feature>
<protein>
    <submittedName>
        <fullName evidence="2">Uncharacterized protein</fullName>
    </submittedName>
</protein>
<evidence type="ECO:0000313" key="2">
    <source>
        <dbReference type="EMBL" id="PWB94055.1"/>
    </source>
</evidence>
<feature type="transmembrane region" description="Helical" evidence="1">
    <location>
        <begin position="32"/>
        <end position="51"/>
    </location>
</feature>
<gene>
    <name evidence="2" type="ORF">C5689_09870</name>
</gene>
<evidence type="ECO:0000256" key="1">
    <source>
        <dbReference type="SAM" id="Phobius"/>
    </source>
</evidence>
<keyword evidence="3" id="KW-1185">Reference proteome</keyword>
<accession>A0A2U1SR25</accession>
<sequence>MRSEQALMILLPIAFYLIPFASTLATRGWRSLAAVSILWLAVTAFLARPLFDHPSEPGCGLGVLISIWVATLVAAGFATSFVGRVLLLRDPTMTRARAATIVAALGLAGFAGVAWLNRAFFFR</sequence>
<feature type="transmembrane region" description="Helical" evidence="1">
    <location>
        <begin position="63"/>
        <end position="86"/>
    </location>
</feature>
<comment type="caution">
    <text evidence="2">The sequence shown here is derived from an EMBL/GenBank/DDBJ whole genome shotgun (WGS) entry which is preliminary data.</text>
</comment>
<name>A0A2U1SR25_METSR</name>
<dbReference type="EMBL" id="PUIV01000012">
    <property type="protein sequence ID" value="PWB94055.1"/>
    <property type="molecule type" value="Genomic_DNA"/>
</dbReference>
<dbReference type="AlphaFoldDB" id="A0A2U1SR25"/>
<keyword evidence="1" id="KW-0812">Transmembrane</keyword>
<keyword evidence="1" id="KW-0472">Membrane</keyword>
<feature type="transmembrane region" description="Helical" evidence="1">
    <location>
        <begin position="6"/>
        <end position="25"/>
    </location>
</feature>
<proteinExistence type="predicted"/>
<keyword evidence="1" id="KW-1133">Transmembrane helix</keyword>
<organism evidence="2 3">
    <name type="scientific">Methylosinus sporium</name>
    <dbReference type="NCBI Taxonomy" id="428"/>
    <lineage>
        <taxon>Bacteria</taxon>
        <taxon>Pseudomonadati</taxon>
        <taxon>Pseudomonadota</taxon>
        <taxon>Alphaproteobacteria</taxon>
        <taxon>Hyphomicrobiales</taxon>
        <taxon>Methylocystaceae</taxon>
        <taxon>Methylosinus</taxon>
    </lineage>
</organism>
<evidence type="ECO:0000313" key="3">
    <source>
        <dbReference type="Proteomes" id="UP000245137"/>
    </source>
</evidence>
<dbReference type="Proteomes" id="UP000245137">
    <property type="component" value="Unassembled WGS sequence"/>
</dbReference>
<reference evidence="2 3" key="1">
    <citation type="journal article" date="2018" name="Appl. Microbiol. Biotechnol.">
        <title>Co-cultivation of the strictly anaerobic methanogen Methanosarcina barkeri with aerobic methanotrophs in an oxygen-limited membrane bioreactor.</title>
        <authorList>
            <person name="In 't Zandt M.H."/>
            <person name="van den Bosch T.J.M."/>
            <person name="Rijkers R."/>
            <person name="van Kessel M.A.H.J."/>
            <person name="Jetten M.S.M."/>
            <person name="Welte C.U."/>
        </authorList>
    </citation>
    <scope>NUCLEOTIDE SEQUENCE [LARGE SCALE GENOMIC DNA]</scope>
    <source>
        <strain evidence="2 3">DSM 17706</strain>
    </source>
</reference>